<proteinExistence type="predicted"/>
<feature type="compositionally biased region" description="Low complexity" evidence="1">
    <location>
        <begin position="125"/>
        <end position="134"/>
    </location>
</feature>
<feature type="chain" id="PRO_5014999181" evidence="2">
    <location>
        <begin position="26"/>
        <end position="255"/>
    </location>
</feature>
<reference evidence="3" key="1">
    <citation type="submission" date="2018-01" db="EMBL/GenBank/DDBJ databases">
        <title>An insight into the sialome of Amazonian anophelines.</title>
        <authorList>
            <person name="Ribeiro J.M."/>
            <person name="Scarpassa V."/>
            <person name="Calvo E."/>
        </authorList>
    </citation>
    <scope>NUCLEOTIDE SEQUENCE</scope>
</reference>
<dbReference type="EMBL" id="GGFL01006933">
    <property type="protein sequence ID" value="MBW71111.1"/>
    <property type="molecule type" value="Transcribed_RNA"/>
</dbReference>
<organism evidence="3">
    <name type="scientific">Anopheles darlingi</name>
    <name type="common">Mosquito</name>
    <dbReference type="NCBI Taxonomy" id="43151"/>
    <lineage>
        <taxon>Eukaryota</taxon>
        <taxon>Metazoa</taxon>
        <taxon>Ecdysozoa</taxon>
        <taxon>Arthropoda</taxon>
        <taxon>Hexapoda</taxon>
        <taxon>Insecta</taxon>
        <taxon>Pterygota</taxon>
        <taxon>Neoptera</taxon>
        <taxon>Endopterygota</taxon>
        <taxon>Diptera</taxon>
        <taxon>Nematocera</taxon>
        <taxon>Culicoidea</taxon>
        <taxon>Culicidae</taxon>
        <taxon>Anophelinae</taxon>
        <taxon>Anopheles</taxon>
    </lineage>
</organism>
<evidence type="ECO:0000313" key="3">
    <source>
        <dbReference type="EMBL" id="MBW71111.1"/>
    </source>
</evidence>
<accession>A0A2M4D0U9</accession>
<dbReference type="AlphaFoldDB" id="A0A2M4D0U9"/>
<evidence type="ECO:0000256" key="1">
    <source>
        <dbReference type="SAM" id="MobiDB-lite"/>
    </source>
</evidence>
<keyword evidence="2" id="KW-0732">Signal</keyword>
<sequence length="255" mass="25053">MRWDLTRSIACSILLSMATAPVPEALSPSSVAAFSESSLVFPAAVTPATADSSFDSGSPPALAPASVVDVELAATDDEDGEPAVPVTADPLLAAVEVEEVAGLAAAAAAADGSTEGSSTAGGGCTPTAAAAAADDAVEEEEDGGGGCEMSCEEEVTGEEVADGDELIIDGSPPIDTEPAVSDDDGGPPAFGNDEALALVATSEGERTLGTVDVMMPSLLAPTVSVMSEDGTTTGELVCEATAACCCCCLYCACCC</sequence>
<feature type="compositionally biased region" description="Acidic residues" evidence="1">
    <location>
        <begin position="150"/>
        <end position="159"/>
    </location>
</feature>
<evidence type="ECO:0000256" key="2">
    <source>
        <dbReference type="SAM" id="SignalP"/>
    </source>
</evidence>
<feature type="signal peptide" evidence="2">
    <location>
        <begin position="1"/>
        <end position="25"/>
    </location>
</feature>
<protein>
    <submittedName>
        <fullName evidence="3">Putative secreted protein</fullName>
    </submittedName>
</protein>
<name>A0A2M4D0U9_ANODA</name>
<feature type="region of interest" description="Disordered" evidence="1">
    <location>
        <begin position="112"/>
        <end position="159"/>
    </location>
</feature>